<gene>
    <name evidence="2" type="ORF">CMV_027953</name>
</gene>
<evidence type="ECO:0000256" key="1">
    <source>
        <dbReference type="SAM" id="MobiDB-lite"/>
    </source>
</evidence>
<accession>A0A8J4Q8M2</accession>
<reference evidence="2" key="1">
    <citation type="submission" date="2020-03" db="EMBL/GenBank/DDBJ databases">
        <title>Castanea mollissima Vanexum genome sequencing.</title>
        <authorList>
            <person name="Staton M."/>
        </authorList>
    </citation>
    <scope>NUCLEOTIDE SEQUENCE</scope>
    <source>
        <tissue evidence="2">Leaf</tissue>
    </source>
</reference>
<dbReference type="AlphaFoldDB" id="A0A8J4Q8M2"/>
<keyword evidence="3" id="KW-1185">Reference proteome</keyword>
<feature type="compositionally biased region" description="Low complexity" evidence="1">
    <location>
        <begin position="9"/>
        <end position="18"/>
    </location>
</feature>
<feature type="non-terminal residue" evidence="2">
    <location>
        <position position="1"/>
    </location>
</feature>
<name>A0A8J4Q8M2_9ROSI</name>
<dbReference type="EMBL" id="JRKL02011518">
    <property type="protein sequence ID" value="KAF3945693.1"/>
    <property type="molecule type" value="Genomic_DNA"/>
</dbReference>
<organism evidence="2 3">
    <name type="scientific">Castanea mollissima</name>
    <name type="common">Chinese chestnut</name>
    <dbReference type="NCBI Taxonomy" id="60419"/>
    <lineage>
        <taxon>Eukaryota</taxon>
        <taxon>Viridiplantae</taxon>
        <taxon>Streptophyta</taxon>
        <taxon>Embryophyta</taxon>
        <taxon>Tracheophyta</taxon>
        <taxon>Spermatophyta</taxon>
        <taxon>Magnoliopsida</taxon>
        <taxon>eudicotyledons</taxon>
        <taxon>Gunneridae</taxon>
        <taxon>Pentapetalae</taxon>
        <taxon>rosids</taxon>
        <taxon>fabids</taxon>
        <taxon>Fagales</taxon>
        <taxon>Fagaceae</taxon>
        <taxon>Castanea</taxon>
    </lineage>
</organism>
<feature type="region of interest" description="Disordered" evidence="1">
    <location>
        <begin position="1"/>
        <end position="23"/>
    </location>
</feature>
<evidence type="ECO:0000313" key="2">
    <source>
        <dbReference type="EMBL" id="KAF3945693.1"/>
    </source>
</evidence>
<comment type="caution">
    <text evidence="2">The sequence shown here is derived from an EMBL/GenBank/DDBJ whole genome shotgun (WGS) entry which is preliminary data.</text>
</comment>
<protein>
    <submittedName>
        <fullName evidence="2">Uncharacterized protein</fullName>
    </submittedName>
</protein>
<dbReference type="Proteomes" id="UP000737018">
    <property type="component" value="Unassembled WGS sequence"/>
</dbReference>
<proteinExistence type="predicted"/>
<evidence type="ECO:0000313" key="3">
    <source>
        <dbReference type="Proteomes" id="UP000737018"/>
    </source>
</evidence>
<sequence>PKQRRESHTNNNNNTDNTAIIAEDLTRIAENTLDSGSR</sequence>